<comment type="caution">
    <text evidence="2">The sequence shown here is derived from an EMBL/GenBank/DDBJ whole genome shotgun (WGS) entry which is preliminary data.</text>
</comment>
<dbReference type="PROSITE" id="PS51257">
    <property type="entry name" value="PROKAR_LIPOPROTEIN"/>
    <property type="match status" value="1"/>
</dbReference>
<sequence>MRRWVGIFLAVSSSFVLVGCGPGTSGTLGLMTDGNGNTSAVLQICEGHLENVVLNLQNRGVPEDPDEEPERLGEWESGSKVRKGFTQFDLAQGGNGWKVVTPLKPRNAARTFSITAASEDSAWIAFGPQFKNSDLTKLKPGQVLVSPEDGSPGNRVQSLDDFKATSCDGY</sequence>
<evidence type="ECO:0000313" key="3">
    <source>
        <dbReference type="Proteomes" id="UP000295124"/>
    </source>
</evidence>
<evidence type="ECO:0008006" key="4">
    <source>
        <dbReference type="Google" id="ProtNLM"/>
    </source>
</evidence>
<dbReference type="EMBL" id="SMKX01000091">
    <property type="protein sequence ID" value="TDD54917.1"/>
    <property type="molecule type" value="Genomic_DNA"/>
</dbReference>
<dbReference type="OrthoDB" id="3821008at2"/>
<organism evidence="2 3">
    <name type="scientific">Kribbella antibiotica</name>
    <dbReference type="NCBI Taxonomy" id="190195"/>
    <lineage>
        <taxon>Bacteria</taxon>
        <taxon>Bacillati</taxon>
        <taxon>Actinomycetota</taxon>
        <taxon>Actinomycetes</taxon>
        <taxon>Propionibacteriales</taxon>
        <taxon>Kribbellaceae</taxon>
        <taxon>Kribbella</taxon>
    </lineage>
</organism>
<accession>A0A4V2YNN7</accession>
<evidence type="ECO:0000313" key="2">
    <source>
        <dbReference type="EMBL" id="TDD54917.1"/>
    </source>
</evidence>
<feature type="region of interest" description="Disordered" evidence="1">
    <location>
        <begin position="142"/>
        <end position="170"/>
    </location>
</feature>
<protein>
    <recommendedName>
        <fullName evidence="4">Lipoprotein</fullName>
    </recommendedName>
</protein>
<gene>
    <name evidence="2" type="ORF">E1263_26675</name>
</gene>
<dbReference type="AlphaFoldDB" id="A0A4V2YNN7"/>
<name>A0A4V2YNN7_9ACTN</name>
<reference evidence="2 3" key="1">
    <citation type="submission" date="2019-03" db="EMBL/GenBank/DDBJ databases">
        <title>Draft genome sequences of novel Actinobacteria.</title>
        <authorList>
            <person name="Sahin N."/>
            <person name="Ay H."/>
            <person name="Saygin H."/>
        </authorList>
    </citation>
    <scope>NUCLEOTIDE SEQUENCE [LARGE SCALE GENOMIC DNA]</scope>
    <source>
        <strain evidence="2 3">JCM 13523</strain>
    </source>
</reference>
<evidence type="ECO:0000256" key="1">
    <source>
        <dbReference type="SAM" id="MobiDB-lite"/>
    </source>
</evidence>
<keyword evidence="3" id="KW-1185">Reference proteome</keyword>
<dbReference type="Proteomes" id="UP000295124">
    <property type="component" value="Unassembled WGS sequence"/>
</dbReference>
<proteinExistence type="predicted"/>
<dbReference type="RefSeq" id="WP_132172129.1">
    <property type="nucleotide sequence ID" value="NZ_SMKX01000091.1"/>
</dbReference>